<dbReference type="SMART" id="SM00062">
    <property type="entry name" value="PBPb"/>
    <property type="match status" value="2"/>
</dbReference>
<dbReference type="EMBL" id="AAOW01000001">
    <property type="protein sequence ID" value="EAR63016.1"/>
    <property type="molecule type" value="Genomic_DNA"/>
</dbReference>
<proteinExistence type="predicted"/>
<feature type="domain" description="GGDEF" evidence="4">
    <location>
        <begin position="589"/>
        <end position="716"/>
    </location>
</feature>
<keyword evidence="3" id="KW-0812">Transmembrane</keyword>
<keyword evidence="6" id="KW-1185">Reference proteome</keyword>
<dbReference type="SUPFAM" id="SSF53850">
    <property type="entry name" value="Periplasmic binding protein-like II"/>
    <property type="match status" value="2"/>
</dbReference>
<dbReference type="CDD" id="cd01949">
    <property type="entry name" value="GGDEF"/>
    <property type="match status" value="1"/>
</dbReference>
<dbReference type="AlphaFoldDB" id="A0A7U8C9F3"/>
<evidence type="ECO:0000256" key="3">
    <source>
        <dbReference type="SAM" id="Phobius"/>
    </source>
</evidence>
<reference evidence="5 6" key="1">
    <citation type="submission" date="2006-02" db="EMBL/GenBank/DDBJ databases">
        <authorList>
            <person name="Pinhassi J."/>
            <person name="Pedros-Alio C."/>
            <person name="Ferriera S."/>
            <person name="Johnson J."/>
            <person name="Kravitz S."/>
            <person name="Halpern A."/>
            <person name="Remington K."/>
            <person name="Beeson K."/>
            <person name="Tran B."/>
            <person name="Rogers Y.-H."/>
            <person name="Friedman R."/>
            <person name="Venter J.C."/>
        </authorList>
    </citation>
    <scope>NUCLEOTIDE SEQUENCE [LARGE SCALE GENOMIC DNA]</scope>
    <source>
        <strain evidence="5 6">MED92</strain>
    </source>
</reference>
<dbReference type="InterPro" id="IPR043128">
    <property type="entry name" value="Rev_trsase/Diguanyl_cyclase"/>
</dbReference>
<dbReference type="InterPro" id="IPR029787">
    <property type="entry name" value="Nucleotide_cyclase"/>
</dbReference>
<dbReference type="Proteomes" id="UP000002171">
    <property type="component" value="Unassembled WGS sequence"/>
</dbReference>
<dbReference type="InterPro" id="IPR001638">
    <property type="entry name" value="Solute-binding_3/MltF_N"/>
</dbReference>
<dbReference type="PANTHER" id="PTHR45138:SF26">
    <property type="entry name" value="DIGUANYLATE CYCLASE"/>
    <property type="match status" value="1"/>
</dbReference>
<dbReference type="PANTHER" id="PTHR45138">
    <property type="entry name" value="REGULATORY COMPONENTS OF SENSORY TRANSDUCTION SYSTEM"/>
    <property type="match status" value="1"/>
</dbReference>
<dbReference type="Pfam" id="PF00990">
    <property type="entry name" value="GGDEF"/>
    <property type="match status" value="1"/>
</dbReference>
<gene>
    <name evidence="5" type="ORF">MED92_07851</name>
</gene>
<dbReference type="GO" id="GO:1902201">
    <property type="term" value="P:negative regulation of bacterial-type flagellum-dependent cell motility"/>
    <property type="evidence" value="ECO:0007669"/>
    <property type="project" value="TreeGrafter"/>
</dbReference>
<dbReference type="Gene3D" id="3.40.190.10">
    <property type="entry name" value="Periplasmic binding protein-like II"/>
    <property type="match status" value="4"/>
</dbReference>
<dbReference type="EC" id="2.7.7.65" evidence="2"/>
<dbReference type="Pfam" id="PF00497">
    <property type="entry name" value="SBP_bac_3"/>
    <property type="match status" value="2"/>
</dbReference>
<dbReference type="InterPro" id="IPR050469">
    <property type="entry name" value="Diguanylate_Cyclase"/>
</dbReference>
<dbReference type="SMART" id="SM00267">
    <property type="entry name" value="GGDEF"/>
    <property type="match status" value="1"/>
</dbReference>
<evidence type="ECO:0000259" key="4">
    <source>
        <dbReference type="PROSITE" id="PS50887"/>
    </source>
</evidence>
<dbReference type="GO" id="GO:0052621">
    <property type="term" value="F:diguanylate cyclase activity"/>
    <property type="evidence" value="ECO:0007669"/>
    <property type="project" value="UniProtKB-EC"/>
</dbReference>
<evidence type="ECO:0000313" key="5">
    <source>
        <dbReference type="EMBL" id="EAR63016.1"/>
    </source>
</evidence>
<comment type="cofactor">
    <cofactor evidence="1">
        <name>Mg(2+)</name>
        <dbReference type="ChEBI" id="CHEBI:18420"/>
    </cofactor>
</comment>
<dbReference type="SUPFAM" id="SSF55073">
    <property type="entry name" value="Nucleotide cyclase"/>
    <property type="match status" value="1"/>
</dbReference>
<protein>
    <recommendedName>
        <fullName evidence="2">diguanylate cyclase</fullName>
        <ecNumber evidence="2">2.7.7.65</ecNumber>
    </recommendedName>
</protein>
<dbReference type="RefSeq" id="WP_007022034.1">
    <property type="nucleotide sequence ID" value="NZ_CH724126.1"/>
</dbReference>
<dbReference type="PROSITE" id="PS50887">
    <property type="entry name" value="GGDEF"/>
    <property type="match status" value="1"/>
</dbReference>
<dbReference type="OrthoDB" id="9180959at2"/>
<organism evidence="5 6">
    <name type="scientific">Neptuniibacter caesariensis</name>
    <dbReference type="NCBI Taxonomy" id="207954"/>
    <lineage>
        <taxon>Bacteria</taxon>
        <taxon>Pseudomonadati</taxon>
        <taxon>Pseudomonadota</taxon>
        <taxon>Gammaproteobacteria</taxon>
        <taxon>Oceanospirillales</taxon>
        <taxon>Oceanospirillaceae</taxon>
        <taxon>Neptuniibacter</taxon>
    </lineage>
</organism>
<dbReference type="InterPro" id="IPR000160">
    <property type="entry name" value="GGDEF_dom"/>
</dbReference>
<sequence length="716" mass="79903">MTQAVKNVPFWIYGLYLLLTITNVSSAELELTASEIEFIKNHPIITLGTDKSWEPYVITSDNGIISGYDSEILNKINQITGANFQLTLGNWSEMQEAAKARRIDGLSTGAAIPERLSYLNFSFPYLTLQKSVFVALGNPAQIQDAQSLIDKTVVIQKGNLSDIELVKQFDGVKVLFVDTVTELLSAVSSGRADATFGNGATLYLANKLGMPYLQTAFHLDQKLDLVMGVRNDWPEAISILNKGLTAIPQHEKIAIQTRWFSLSAPENNNAEPEGNIKLSKGEQKLLKELGQFTLCAEEEWAPFISFTRKKHSGIISDVLTLIGEKLGTEIQLNNSGNWHQTLEALKTGQCDAVVPIAQTQARKKFLDFSNPIFTSPIVLVTRQDQLFVPDIAKLKDNPISVIRSSAVHDLLKQNYPDMNIQTTDSISEALKDVTQEKLFGYIDSYEAIAHHINSGQFVSLKVSSTLPMNYPLSVGFQKGMRQYIPLFNKAIYSVTKEEFTAITNRWVGVRYDKPVNYWMFFWAVVGGLILMGLLIYRNRVISSYNSKLMNLNELLAKQATTDHLTGLSNRYLINQEMEKAIASASRYETPLALILFDLDLFKQINDQFGHQAGDAVLQEVSQLLISESRQADTLGRWGGEEFIMLCPHTDLNGAKLIANKICESTKAKKYSVDFPITFSAGATVYIQGESHHELIKRVDDALYQAKNSGRDKIVSL</sequence>
<keyword evidence="3" id="KW-1133">Transmembrane helix</keyword>
<dbReference type="GO" id="GO:0005886">
    <property type="term" value="C:plasma membrane"/>
    <property type="evidence" value="ECO:0007669"/>
    <property type="project" value="TreeGrafter"/>
</dbReference>
<keyword evidence="3" id="KW-0472">Membrane</keyword>
<dbReference type="NCBIfam" id="TIGR00254">
    <property type="entry name" value="GGDEF"/>
    <property type="match status" value="1"/>
</dbReference>
<dbReference type="FunFam" id="3.30.70.270:FF:000001">
    <property type="entry name" value="Diguanylate cyclase domain protein"/>
    <property type="match status" value="1"/>
</dbReference>
<dbReference type="CDD" id="cd13708">
    <property type="entry name" value="PBP2_BvgS_like_1"/>
    <property type="match status" value="1"/>
</dbReference>
<evidence type="ECO:0000256" key="1">
    <source>
        <dbReference type="ARBA" id="ARBA00001946"/>
    </source>
</evidence>
<accession>A0A7U8C9F3</accession>
<name>A0A7U8C9F3_NEPCE</name>
<dbReference type="CDD" id="cd01007">
    <property type="entry name" value="PBP2_BvgS_HisK_like"/>
    <property type="match status" value="1"/>
</dbReference>
<evidence type="ECO:0000313" key="6">
    <source>
        <dbReference type="Proteomes" id="UP000002171"/>
    </source>
</evidence>
<evidence type="ECO:0000256" key="2">
    <source>
        <dbReference type="ARBA" id="ARBA00012528"/>
    </source>
</evidence>
<dbReference type="Gene3D" id="3.30.70.270">
    <property type="match status" value="1"/>
</dbReference>
<comment type="caution">
    <text evidence="5">The sequence shown here is derived from an EMBL/GenBank/DDBJ whole genome shotgun (WGS) entry which is preliminary data.</text>
</comment>
<feature type="transmembrane region" description="Helical" evidence="3">
    <location>
        <begin position="517"/>
        <end position="536"/>
    </location>
</feature>
<dbReference type="GO" id="GO:0043709">
    <property type="term" value="P:cell adhesion involved in single-species biofilm formation"/>
    <property type="evidence" value="ECO:0007669"/>
    <property type="project" value="TreeGrafter"/>
</dbReference>